<reference evidence="2 3" key="1">
    <citation type="submission" date="2019-03" db="EMBL/GenBank/DDBJ databases">
        <title>Genomic Encyclopedia of Type Strains, Phase IV (KMG-IV): sequencing the most valuable type-strain genomes for metagenomic binning, comparative biology and taxonomic classification.</title>
        <authorList>
            <person name="Goeker M."/>
        </authorList>
    </citation>
    <scope>NUCLEOTIDE SEQUENCE [LARGE SCALE GENOMIC DNA]</scope>
    <source>
        <strain evidence="2 3">DSM 7445</strain>
    </source>
</reference>
<proteinExistence type="predicted"/>
<dbReference type="RefSeq" id="WP_132256592.1">
    <property type="nucleotide sequence ID" value="NZ_SLZQ01000001.1"/>
</dbReference>
<sequence length="187" mass="20437">MAHKSSVDANYRFIAASQEVNARISQRQHALALYVTLVVSLLAALVALKPNEDKNAVPAEWLVLGFPVASLCLAFLNYKAERAITNLRRFMSALERLDNAHENLPSYNTHPKWAMGANKARRFHDYASAVLVAGGNAVGLGAVLKIYPQRIAEAPFTVGLSLFVAMASVLVLLSSPRWSFTPDESVD</sequence>
<name>A0A4R3I0U1_PAULE</name>
<protein>
    <submittedName>
        <fullName evidence="2">Uncharacterized protein</fullName>
    </submittedName>
</protein>
<dbReference type="AlphaFoldDB" id="A0A4R3I0U1"/>
<comment type="caution">
    <text evidence="2">The sequence shown here is derived from an EMBL/GenBank/DDBJ whole genome shotgun (WGS) entry which is preliminary data.</text>
</comment>
<keyword evidence="1" id="KW-0472">Membrane</keyword>
<evidence type="ECO:0000313" key="3">
    <source>
        <dbReference type="Proteomes" id="UP000295382"/>
    </source>
</evidence>
<evidence type="ECO:0000313" key="2">
    <source>
        <dbReference type="EMBL" id="TCS39327.1"/>
    </source>
</evidence>
<dbReference type="OrthoDB" id="582014at2"/>
<keyword evidence="3" id="KW-1185">Reference proteome</keyword>
<accession>A0A4R3I0U1</accession>
<evidence type="ECO:0000256" key="1">
    <source>
        <dbReference type="SAM" id="Phobius"/>
    </source>
</evidence>
<dbReference type="EMBL" id="SLZQ01000001">
    <property type="protein sequence ID" value="TCS39327.1"/>
    <property type="molecule type" value="Genomic_DNA"/>
</dbReference>
<feature type="transmembrane region" description="Helical" evidence="1">
    <location>
        <begin position="31"/>
        <end position="49"/>
    </location>
</feature>
<gene>
    <name evidence="2" type="ORF">EDC30_101283</name>
</gene>
<feature type="transmembrane region" description="Helical" evidence="1">
    <location>
        <begin position="126"/>
        <end position="148"/>
    </location>
</feature>
<dbReference type="Proteomes" id="UP000295382">
    <property type="component" value="Unassembled WGS sequence"/>
</dbReference>
<feature type="transmembrane region" description="Helical" evidence="1">
    <location>
        <begin position="61"/>
        <end position="78"/>
    </location>
</feature>
<keyword evidence="1" id="KW-1133">Transmembrane helix</keyword>
<feature type="transmembrane region" description="Helical" evidence="1">
    <location>
        <begin position="154"/>
        <end position="173"/>
    </location>
</feature>
<organism evidence="2 3">
    <name type="scientific">Paucimonas lemoignei</name>
    <name type="common">Pseudomonas lemoignei</name>
    <dbReference type="NCBI Taxonomy" id="29443"/>
    <lineage>
        <taxon>Bacteria</taxon>
        <taxon>Pseudomonadati</taxon>
        <taxon>Pseudomonadota</taxon>
        <taxon>Betaproteobacteria</taxon>
        <taxon>Burkholderiales</taxon>
        <taxon>Burkholderiaceae</taxon>
        <taxon>Paucimonas</taxon>
    </lineage>
</organism>
<keyword evidence="1" id="KW-0812">Transmembrane</keyword>